<dbReference type="PIRSF" id="PIRSF004848">
    <property type="entry name" value="YBL036c_PLPDEIII"/>
    <property type="match status" value="1"/>
</dbReference>
<dbReference type="InterPro" id="IPR001608">
    <property type="entry name" value="Ala_racemase_N"/>
</dbReference>
<name>A0ABQ6Q2G3_9BACT</name>
<dbReference type="HAMAP" id="MF_02087">
    <property type="entry name" value="PLP_homeostasis"/>
    <property type="match status" value="1"/>
</dbReference>
<feature type="modified residue" description="N6-(pyridoxal phosphate)lysine" evidence="2">
    <location>
        <position position="26"/>
    </location>
</feature>
<dbReference type="CDD" id="cd00635">
    <property type="entry name" value="PLPDE_III_YBL036c_like"/>
    <property type="match status" value="1"/>
</dbReference>
<feature type="domain" description="Alanine racemase N-terminal" evidence="4">
    <location>
        <begin position="3"/>
        <end position="221"/>
    </location>
</feature>
<evidence type="ECO:0000256" key="3">
    <source>
        <dbReference type="RuleBase" id="RU004514"/>
    </source>
</evidence>
<protein>
    <recommendedName>
        <fullName evidence="2">Pyridoxal phosphate homeostasis protein</fullName>
        <shortName evidence="2">PLP homeostasis protein</shortName>
    </recommendedName>
</protein>
<sequence>MDIKANLEAVKKSFVNPSCQLIAVSKTKPIEDLKAAYAAGIRDFGENKVQEIQAKQPEMPTDTRWHMIGHLQSNKVKYIAPYVHLIHGVDSFKLLKEINKQGKKINRVIPVLLQMHIAEEESKFGFDQTELEEMLNSEEFAQLTHVQIKGLMGMATFTENSDQIRKEFRGLKTLFEELKKRDLPPFVHLEDLSMGMSGDYQIAQEEGSTMVRIGSAIFGARNYSQGRTEKKYSH</sequence>
<proteinExistence type="inferred from homology"/>
<dbReference type="Gene3D" id="3.20.20.10">
    <property type="entry name" value="Alanine racemase"/>
    <property type="match status" value="1"/>
</dbReference>
<dbReference type="NCBIfam" id="TIGR00044">
    <property type="entry name" value="YggS family pyridoxal phosphate-dependent enzyme"/>
    <property type="match status" value="1"/>
</dbReference>
<accession>A0ABQ6Q2G3</accession>
<evidence type="ECO:0000256" key="2">
    <source>
        <dbReference type="HAMAP-Rule" id="MF_02087"/>
    </source>
</evidence>
<reference evidence="5 6" key="1">
    <citation type="submission" date="2023-08" db="EMBL/GenBank/DDBJ databases">
        <title>Draft genome sequence of Algoriphagus taiwanensis.</title>
        <authorList>
            <person name="Takatani N."/>
            <person name="Hosokawa M."/>
            <person name="Sawabe T."/>
        </authorList>
    </citation>
    <scope>NUCLEOTIDE SEQUENCE [LARGE SCALE GENOMIC DNA]</scope>
    <source>
        <strain evidence="5 6">JCM 19755</strain>
    </source>
</reference>
<evidence type="ECO:0000313" key="6">
    <source>
        <dbReference type="Proteomes" id="UP001307705"/>
    </source>
</evidence>
<dbReference type="PROSITE" id="PS01211">
    <property type="entry name" value="UPF0001"/>
    <property type="match status" value="1"/>
</dbReference>
<dbReference type="SUPFAM" id="SSF51419">
    <property type="entry name" value="PLP-binding barrel"/>
    <property type="match status" value="1"/>
</dbReference>
<evidence type="ECO:0000259" key="4">
    <source>
        <dbReference type="Pfam" id="PF01168"/>
    </source>
</evidence>
<dbReference type="InterPro" id="IPR011078">
    <property type="entry name" value="PyrdxlP_homeostasis"/>
</dbReference>
<dbReference type="Pfam" id="PF01168">
    <property type="entry name" value="Ala_racemase_N"/>
    <property type="match status" value="1"/>
</dbReference>
<dbReference type="PANTHER" id="PTHR10146">
    <property type="entry name" value="PROLINE SYNTHETASE CO-TRANSCRIBED BACTERIAL HOMOLOG PROTEIN"/>
    <property type="match status" value="1"/>
</dbReference>
<comment type="similarity">
    <text evidence="2 3">Belongs to the pyridoxal phosphate-binding protein YggS/PROSC family.</text>
</comment>
<evidence type="ECO:0000313" key="5">
    <source>
        <dbReference type="EMBL" id="GMQ34369.1"/>
    </source>
</evidence>
<dbReference type="PANTHER" id="PTHR10146:SF14">
    <property type="entry name" value="PYRIDOXAL PHOSPHATE HOMEOSTASIS PROTEIN"/>
    <property type="match status" value="1"/>
</dbReference>
<comment type="caution">
    <text evidence="5">The sequence shown here is derived from an EMBL/GenBank/DDBJ whole genome shotgun (WGS) entry which is preliminary data.</text>
</comment>
<organism evidence="5 6">
    <name type="scientific">Algoriphagus taiwanensis</name>
    <dbReference type="NCBI Taxonomy" id="1445656"/>
    <lineage>
        <taxon>Bacteria</taxon>
        <taxon>Pseudomonadati</taxon>
        <taxon>Bacteroidota</taxon>
        <taxon>Cytophagia</taxon>
        <taxon>Cytophagales</taxon>
        <taxon>Cyclobacteriaceae</taxon>
        <taxon>Algoriphagus</taxon>
    </lineage>
</organism>
<keyword evidence="1 2" id="KW-0663">Pyridoxal phosphate</keyword>
<keyword evidence="6" id="KW-1185">Reference proteome</keyword>
<evidence type="ECO:0000256" key="1">
    <source>
        <dbReference type="ARBA" id="ARBA00022898"/>
    </source>
</evidence>
<dbReference type="EMBL" id="BTPE01000009">
    <property type="protein sequence ID" value="GMQ34369.1"/>
    <property type="molecule type" value="Genomic_DNA"/>
</dbReference>
<dbReference type="RefSeq" id="WP_338229193.1">
    <property type="nucleotide sequence ID" value="NZ_BTPE01000009.1"/>
</dbReference>
<gene>
    <name evidence="5" type="ORF">Ataiwa_26410</name>
</gene>
<comment type="function">
    <text evidence="2">Pyridoxal 5'-phosphate (PLP)-binding protein, which is involved in PLP homeostasis.</text>
</comment>
<dbReference type="Proteomes" id="UP001307705">
    <property type="component" value="Unassembled WGS sequence"/>
</dbReference>
<dbReference type="InterPro" id="IPR029066">
    <property type="entry name" value="PLP-binding_barrel"/>
</dbReference>